<dbReference type="PANTHER" id="PTHR32227">
    <property type="entry name" value="GLUCAN ENDO-1,3-BETA-GLUCOSIDASE BG1-RELATED-RELATED"/>
    <property type="match status" value="1"/>
</dbReference>
<dbReference type="FunFam" id="3.20.20.80:FF:000010">
    <property type="entry name" value="glucan endo-1,3-beta-glucosidase, basic"/>
    <property type="match status" value="2"/>
</dbReference>
<dbReference type="EC" id="3.2.1.39" evidence="3"/>
<evidence type="ECO:0000256" key="1">
    <source>
        <dbReference type="ARBA" id="ARBA00000382"/>
    </source>
</evidence>
<dbReference type="EMBL" id="KM052192">
    <property type="protein sequence ID" value="AIR93912.1"/>
    <property type="molecule type" value="Genomic_DNA"/>
</dbReference>
<protein>
    <recommendedName>
        <fullName evidence="3">glucan endo-1,3-beta-D-glucosidase</fullName>
        <ecNumber evidence="3">3.2.1.39</ecNumber>
    </recommendedName>
    <alternativeName>
        <fullName evidence="6">(1-&gt;3)-beta-glucan endohydrolase</fullName>
    </alternativeName>
    <alternativeName>
        <fullName evidence="7">Beta-1,3-endoglucanase</fullName>
    </alternativeName>
</protein>
<comment type="catalytic activity">
    <reaction evidence="1">
        <text>Hydrolysis of (1-&gt;3)-beta-D-glucosidic linkages in (1-&gt;3)-beta-D-glucans.</text>
        <dbReference type="EC" id="3.2.1.39"/>
    </reaction>
</comment>
<evidence type="ECO:0000256" key="8">
    <source>
        <dbReference type="RuleBase" id="RU004335"/>
    </source>
</evidence>
<dbReference type="AlphaFoldDB" id="A0A089X1Z0"/>
<dbReference type="InterPro" id="IPR000490">
    <property type="entry name" value="Glyco_hydro_17"/>
</dbReference>
<comment type="similarity">
    <text evidence="2 8">Belongs to the glycosyl hydrolase 17 family.</text>
</comment>
<keyword evidence="5 9" id="KW-0326">Glycosidase</keyword>
<dbReference type="GO" id="GO:0005975">
    <property type="term" value="P:carbohydrate metabolic process"/>
    <property type="evidence" value="ECO:0007669"/>
    <property type="project" value="InterPro"/>
</dbReference>
<dbReference type="Pfam" id="PF00332">
    <property type="entry name" value="Glyco_hydro_17"/>
    <property type="match status" value="1"/>
</dbReference>
<sequence>MRIYNPNQATLEALRGSNIELAIGVSNEDIQSIANDISSATSWVQINIINYANDVIFRYIIVGNEISHNDPTSQFVLRAMQNIYGALGNLQNQIKISTTIQLSLLGSSYPPSQGEFSPDAIPYITPIVNFLASNGAPLLANVYPYFAYISDQKDISLEYATFTQQGYTDIGYQNLFDAMLDALYAAILKTGASDLQIVVSESGWPSAGGEGATTENAAAYYTNLINHVNSGNGTPMRPGQPIETYLFAMFDENLKPGAATAQSVGVCYGIVANNLPPAAEVIDLFKTNGIARMRIYNPDQATLEALRGSNIELVIGIPNEDMQSIANDVSSATSWVQNNIINYSNNVIFRYIVVGNEINPSDPTSQFVLPAMQNIYAALATADLQNQIKISTAIQVGLLGSSYPPSQGEFSPDAIPYLTPIVNFLVTNGAPLLANVYPYFAYIGNEQDIPLEYALFTKQGTTDIGYQNLFDAMLDALYAAALKIGASNLQIVVSESGWPSAGGEGATTENAAAYYTNLINHVNSGNGTPMRPGQPIETYLFAMFDENQKPGAATEQYFGLFTPDKLQKYNIASIN</sequence>
<evidence type="ECO:0000256" key="6">
    <source>
        <dbReference type="ARBA" id="ARBA00033335"/>
    </source>
</evidence>
<proteinExistence type="inferred from homology"/>
<evidence type="ECO:0000256" key="5">
    <source>
        <dbReference type="ARBA" id="ARBA00023295"/>
    </source>
</evidence>
<dbReference type="InterPro" id="IPR017853">
    <property type="entry name" value="GH"/>
</dbReference>
<organism evidence="10">
    <name type="scientific">Cicer arietinum</name>
    <name type="common">Chickpea</name>
    <name type="synonym">Garbanzo</name>
    <dbReference type="NCBI Taxonomy" id="3827"/>
    <lineage>
        <taxon>Eukaryota</taxon>
        <taxon>Viridiplantae</taxon>
        <taxon>Streptophyta</taxon>
        <taxon>Embryophyta</taxon>
        <taxon>Tracheophyta</taxon>
        <taxon>Spermatophyta</taxon>
        <taxon>Magnoliopsida</taxon>
        <taxon>eudicotyledons</taxon>
        <taxon>Gunneridae</taxon>
        <taxon>Pentapetalae</taxon>
        <taxon>rosids</taxon>
        <taxon>fabids</taxon>
        <taxon>Fabales</taxon>
        <taxon>Fabaceae</taxon>
        <taxon>Papilionoideae</taxon>
        <taxon>50 kb inversion clade</taxon>
        <taxon>NPAAA clade</taxon>
        <taxon>Hologalegina</taxon>
        <taxon>IRL clade</taxon>
        <taxon>Cicereae</taxon>
        <taxon>Cicer</taxon>
    </lineage>
</organism>
<evidence type="ECO:0000256" key="4">
    <source>
        <dbReference type="ARBA" id="ARBA00022801"/>
    </source>
</evidence>
<reference evidence="10" key="1">
    <citation type="submission" date="2014-06" db="EMBL/GenBank/DDBJ databases">
        <title>Identification of stress proteins in chickpea.</title>
        <authorList>
            <person name="Sharma R."/>
            <person name="Suresh C.G."/>
        </authorList>
    </citation>
    <scope>NUCLEOTIDE SEQUENCE</scope>
    <source>
        <strain evidence="10">Gluc35</strain>
    </source>
</reference>
<dbReference type="InterPro" id="IPR044965">
    <property type="entry name" value="Glyco_hydro_17_plant"/>
</dbReference>
<evidence type="ECO:0000256" key="2">
    <source>
        <dbReference type="ARBA" id="ARBA00008773"/>
    </source>
</evidence>
<evidence type="ECO:0000313" key="10">
    <source>
        <dbReference type="EMBL" id="AIR93912.1"/>
    </source>
</evidence>
<dbReference type="Gene3D" id="3.20.20.80">
    <property type="entry name" value="Glycosidases"/>
    <property type="match status" value="2"/>
</dbReference>
<accession>A0A089X1Z0</accession>
<evidence type="ECO:0000256" key="9">
    <source>
        <dbReference type="RuleBase" id="RU004336"/>
    </source>
</evidence>
<dbReference type="GO" id="GO:0042973">
    <property type="term" value="F:glucan endo-1,3-beta-D-glucosidase activity"/>
    <property type="evidence" value="ECO:0007669"/>
    <property type="project" value="UniProtKB-EC"/>
</dbReference>
<keyword evidence="4 9" id="KW-0378">Hydrolase</keyword>
<evidence type="ECO:0000256" key="7">
    <source>
        <dbReference type="ARBA" id="ARBA00033417"/>
    </source>
</evidence>
<dbReference type="SUPFAM" id="SSF51445">
    <property type="entry name" value="(Trans)glycosidases"/>
    <property type="match status" value="2"/>
</dbReference>
<dbReference type="PROSITE" id="PS00587">
    <property type="entry name" value="GLYCOSYL_HYDROL_F17"/>
    <property type="match status" value="2"/>
</dbReference>
<evidence type="ECO:0000256" key="3">
    <source>
        <dbReference type="ARBA" id="ARBA00012780"/>
    </source>
</evidence>
<name>A0A089X1Z0_CICAR</name>